<evidence type="ECO:0000256" key="1">
    <source>
        <dbReference type="SAM" id="Phobius"/>
    </source>
</evidence>
<reference evidence="2" key="1">
    <citation type="journal article" date="2007" name="Proc. Natl. Acad. Sci. U.S.A.">
        <title>Spliced leader RNA trans-splicing in dinoflagellates.</title>
        <authorList>
            <person name="Zhang H."/>
            <person name="Hou Y."/>
            <person name="Miranda L."/>
            <person name="Campbell D.A."/>
            <person name="Sturm N.R."/>
            <person name="Gaasterland T."/>
            <person name="Lin S."/>
        </authorList>
    </citation>
    <scope>NUCLEOTIDE SEQUENCE</scope>
</reference>
<feature type="transmembrane region" description="Helical" evidence="1">
    <location>
        <begin position="106"/>
        <end position="130"/>
    </location>
</feature>
<organism evidence="2">
    <name type="scientific">Pfiesteria piscicida</name>
    <name type="common">Phantom dinoflagellate</name>
    <dbReference type="NCBI Taxonomy" id="71001"/>
    <lineage>
        <taxon>Eukaryota</taxon>
        <taxon>Sar</taxon>
        <taxon>Alveolata</taxon>
        <taxon>Dinophyceae</taxon>
        <taxon>Peridiniales</taxon>
        <taxon>Pfiesteriaceae</taxon>
        <taxon>Pfiesteria</taxon>
    </lineage>
</organism>
<keyword evidence="1" id="KW-0812">Transmembrane</keyword>
<proteinExistence type="evidence at transcript level"/>
<feature type="transmembrane region" description="Helical" evidence="1">
    <location>
        <begin position="308"/>
        <end position="329"/>
    </location>
</feature>
<evidence type="ECO:0000313" key="2">
    <source>
        <dbReference type="EMBL" id="ABI14337.1"/>
    </source>
</evidence>
<feature type="transmembrane region" description="Helical" evidence="1">
    <location>
        <begin position="150"/>
        <end position="171"/>
    </location>
</feature>
<evidence type="ECO:0008006" key="3">
    <source>
        <dbReference type="Google" id="ProtNLM"/>
    </source>
</evidence>
<dbReference type="EMBL" id="DQ864922">
    <property type="protein sequence ID" value="ABI14337.1"/>
    <property type="molecule type" value="mRNA"/>
</dbReference>
<protein>
    <recommendedName>
        <fullName evidence="3">Transmembrane protein</fullName>
    </recommendedName>
</protein>
<keyword evidence="1" id="KW-0472">Membrane</keyword>
<accession>A3E3S0</accession>
<sequence length="336" mass="37598">MGAARKDFASLASVRECAIDSATGQLESFLRSRLPAWVFMYDLHGNPKWPDITAQLNRALLMRQKGRMLPLFFCIELFMAMTFYSGDIEAELMSKLKTVPPTLSFSAVRLAGAVLCLAGTAFLFFVSVFLEPPPDEDARLAVRATVVGPLLFLAHDVIVIQLVVAVCNVAAEISLAYAPIGWLVVFANASPLAVCSLCAACGILFWLQIKDDRQWMRWLEPLERAGTGAVEIEYLLHLGPFFLAWADVFVFKDTRMMVDYAPSMSNVVILLLVGTNLYVCLCHCHSLISGGHHLYPFLRRIHSTRDWVWFMVPAIIVINIVVFMLFAFVRLRSRAT</sequence>
<feature type="transmembrane region" description="Helical" evidence="1">
    <location>
        <begin position="267"/>
        <end position="288"/>
    </location>
</feature>
<feature type="transmembrane region" description="Helical" evidence="1">
    <location>
        <begin position="183"/>
        <end position="207"/>
    </location>
</feature>
<feature type="transmembrane region" description="Helical" evidence="1">
    <location>
        <begin position="68"/>
        <end position="86"/>
    </location>
</feature>
<dbReference type="AlphaFoldDB" id="A3E3S0"/>
<keyword evidence="1" id="KW-1133">Transmembrane helix</keyword>
<name>A3E3S0_PFIPI</name>